<proteinExistence type="predicted"/>
<accession>A0A6B0XWK7</accession>
<evidence type="ECO:0000313" key="1">
    <source>
        <dbReference type="EMBL" id="MXY32705.1"/>
    </source>
</evidence>
<organism evidence="1">
    <name type="scientific">Boseongicola sp. SB0664_bin_43</name>
    <dbReference type="NCBI Taxonomy" id="2604844"/>
    <lineage>
        <taxon>Bacteria</taxon>
        <taxon>Pseudomonadati</taxon>
        <taxon>Pseudomonadota</taxon>
        <taxon>Alphaproteobacteria</taxon>
        <taxon>Rhodobacterales</taxon>
        <taxon>Paracoccaceae</taxon>
        <taxon>Boseongicola</taxon>
    </lineage>
</organism>
<protein>
    <submittedName>
        <fullName evidence="1">Uncharacterized protein</fullName>
    </submittedName>
</protein>
<dbReference type="EMBL" id="VXRY01000049">
    <property type="protein sequence ID" value="MXY32705.1"/>
    <property type="molecule type" value="Genomic_DNA"/>
</dbReference>
<sequence>MTQTKPKPELRIKPNTYKPTKAELEEMFVLRKPDGSVPTPEEVIQAVLRPVKVVVDPDA</sequence>
<reference evidence="1" key="1">
    <citation type="submission" date="2019-09" db="EMBL/GenBank/DDBJ databases">
        <title>Characterisation of the sponge microbiome using genome-centric metagenomics.</title>
        <authorList>
            <person name="Engelberts J.P."/>
            <person name="Robbins S.J."/>
            <person name="De Goeij J.M."/>
            <person name="Aranda M."/>
            <person name="Bell S.C."/>
            <person name="Webster N.S."/>
        </authorList>
    </citation>
    <scope>NUCLEOTIDE SEQUENCE</scope>
    <source>
        <strain evidence="1">SB0664_bin_43</strain>
    </source>
</reference>
<comment type="caution">
    <text evidence="1">The sequence shown here is derived from an EMBL/GenBank/DDBJ whole genome shotgun (WGS) entry which is preliminary data.</text>
</comment>
<gene>
    <name evidence="1" type="ORF">F4Y60_01160</name>
</gene>
<dbReference type="AlphaFoldDB" id="A0A6B0XWK7"/>
<name>A0A6B0XWK7_9RHOB</name>